<keyword evidence="3" id="KW-1134">Transmembrane beta strand</keyword>
<dbReference type="RefSeq" id="WP_159791427.1">
    <property type="nucleotide sequence ID" value="NZ_WTYM01000021.1"/>
</dbReference>
<evidence type="ECO:0000256" key="5">
    <source>
        <dbReference type="ARBA" id="ARBA00023077"/>
    </source>
</evidence>
<evidence type="ECO:0000313" key="14">
    <source>
        <dbReference type="Proteomes" id="UP000433652"/>
    </source>
</evidence>
<evidence type="ECO:0000256" key="10">
    <source>
        <dbReference type="SAM" id="SignalP"/>
    </source>
</evidence>
<evidence type="ECO:0000256" key="1">
    <source>
        <dbReference type="ARBA" id="ARBA00004571"/>
    </source>
</evidence>
<keyword evidence="6 8" id="KW-0472">Membrane</keyword>
<keyword evidence="5 8" id="KW-0798">TonB box</keyword>
<dbReference type="Gene3D" id="2.170.130.10">
    <property type="entry name" value="TonB-dependent receptor, plug domain"/>
    <property type="match status" value="1"/>
</dbReference>
<keyword evidence="4" id="KW-0812">Transmembrane</keyword>
<organism evidence="13 14">
    <name type="scientific">Croceibacterium salegens</name>
    <dbReference type="NCBI Taxonomy" id="1737568"/>
    <lineage>
        <taxon>Bacteria</taxon>
        <taxon>Pseudomonadati</taxon>
        <taxon>Pseudomonadota</taxon>
        <taxon>Alphaproteobacteria</taxon>
        <taxon>Sphingomonadales</taxon>
        <taxon>Erythrobacteraceae</taxon>
        <taxon>Croceibacterium</taxon>
    </lineage>
</organism>
<gene>
    <name evidence="13" type="ORF">GRI89_01160</name>
</gene>
<evidence type="ECO:0000256" key="8">
    <source>
        <dbReference type="RuleBase" id="RU003357"/>
    </source>
</evidence>
<keyword evidence="14" id="KW-1185">Reference proteome</keyword>
<dbReference type="InterPro" id="IPR012910">
    <property type="entry name" value="Plug_dom"/>
</dbReference>
<name>A0A6I4SQR8_9SPHN</name>
<evidence type="ECO:0000256" key="6">
    <source>
        <dbReference type="ARBA" id="ARBA00023136"/>
    </source>
</evidence>
<feature type="region of interest" description="Disordered" evidence="9">
    <location>
        <begin position="39"/>
        <end position="67"/>
    </location>
</feature>
<dbReference type="SUPFAM" id="SSF56935">
    <property type="entry name" value="Porins"/>
    <property type="match status" value="1"/>
</dbReference>
<feature type="domain" description="TonB-dependent receptor-like beta-barrel" evidence="11">
    <location>
        <begin position="309"/>
        <end position="697"/>
    </location>
</feature>
<dbReference type="OrthoDB" id="7622322at2"/>
<evidence type="ECO:0000256" key="4">
    <source>
        <dbReference type="ARBA" id="ARBA00022692"/>
    </source>
</evidence>
<evidence type="ECO:0000256" key="7">
    <source>
        <dbReference type="ARBA" id="ARBA00023237"/>
    </source>
</evidence>
<keyword evidence="7" id="KW-0998">Cell outer membrane</keyword>
<evidence type="ECO:0000256" key="2">
    <source>
        <dbReference type="ARBA" id="ARBA00022448"/>
    </source>
</evidence>
<dbReference type="GO" id="GO:0044718">
    <property type="term" value="P:siderophore transmembrane transport"/>
    <property type="evidence" value="ECO:0007669"/>
    <property type="project" value="TreeGrafter"/>
</dbReference>
<evidence type="ECO:0000313" key="13">
    <source>
        <dbReference type="EMBL" id="MXO58155.1"/>
    </source>
</evidence>
<dbReference type="PANTHER" id="PTHR30069">
    <property type="entry name" value="TONB-DEPENDENT OUTER MEMBRANE RECEPTOR"/>
    <property type="match status" value="1"/>
</dbReference>
<comment type="similarity">
    <text evidence="8">Belongs to the TonB-dependent receptor family.</text>
</comment>
<dbReference type="GO" id="GO:0015344">
    <property type="term" value="F:siderophore uptake transmembrane transporter activity"/>
    <property type="evidence" value="ECO:0007669"/>
    <property type="project" value="TreeGrafter"/>
</dbReference>
<dbReference type="InterPro" id="IPR000531">
    <property type="entry name" value="Beta-barrel_TonB"/>
</dbReference>
<accession>A0A6I4SQR8</accession>
<protein>
    <submittedName>
        <fullName evidence="13">TonB-dependent receptor plug domain-containing protein</fullName>
    </submittedName>
</protein>
<keyword evidence="10" id="KW-0732">Signal</keyword>
<dbReference type="PANTHER" id="PTHR30069:SF39">
    <property type="entry name" value="BLL6183 PROTEIN"/>
    <property type="match status" value="1"/>
</dbReference>
<keyword evidence="2" id="KW-0813">Transport</keyword>
<evidence type="ECO:0000256" key="3">
    <source>
        <dbReference type="ARBA" id="ARBA00022452"/>
    </source>
</evidence>
<keyword evidence="13" id="KW-0675">Receptor</keyword>
<feature type="chain" id="PRO_5026277850" evidence="10">
    <location>
        <begin position="30"/>
        <end position="740"/>
    </location>
</feature>
<feature type="domain" description="TonB-dependent receptor plug" evidence="12">
    <location>
        <begin position="80"/>
        <end position="168"/>
    </location>
</feature>
<dbReference type="Pfam" id="PF07715">
    <property type="entry name" value="Plug"/>
    <property type="match status" value="1"/>
</dbReference>
<dbReference type="Pfam" id="PF00593">
    <property type="entry name" value="TonB_dep_Rec_b-barrel"/>
    <property type="match status" value="1"/>
</dbReference>
<dbReference type="GO" id="GO:0009279">
    <property type="term" value="C:cell outer membrane"/>
    <property type="evidence" value="ECO:0007669"/>
    <property type="project" value="UniProtKB-SubCell"/>
</dbReference>
<comment type="subcellular location">
    <subcellularLocation>
        <location evidence="1">Cell outer membrane</location>
        <topology evidence="1">Multi-pass membrane protein</topology>
    </subcellularLocation>
</comment>
<proteinExistence type="inferred from homology"/>
<comment type="caution">
    <text evidence="13">The sequence shown here is derived from an EMBL/GenBank/DDBJ whole genome shotgun (WGS) entry which is preliminary data.</text>
</comment>
<feature type="signal peptide" evidence="10">
    <location>
        <begin position="1"/>
        <end position="29"/>
    </location>
</feature>
<evidence type="ECO:0000259" key="11">
    <source>
        <dbReference type="Pfam" id="PF00593"/>
    </source>
</evidence>
<evidence type="ECO:0000259" key="12">
    <source>
        <dbReference type="Pfam" id="PF07715"/>
    </source>
</evidence>
<dbReference type="InterPro" id="IPR039426">
    <property type="entry name" value="TonB-dep_rcpt-like"/>
</dbReference>
<dbReference type="Gene3D" id="2.40.170.20">
    <property type="entry name" value="TonB-dependent receptor, beta-barrel domain"/>
    <property type="match status" value="1"/>
</dbReference>
<dbReference type="InterPro" id="IPR036942">
    <property type="entry name" value="Beta-barrel_TonB_sf"/>
</dbReference>
<dbReference type="InterPro" id="IPR037066">
    <property type="entry name" value="Plug_dom_sf"/>
</dbReference>
<dbReference type="Proteomes" id="UP000433652">
    <property type="component" value="Unassembled WGS sequence"/>
</dbReference>
<reference evidence="13 14" key="1">
    <citation type="submission" date="2019-12" db="EMBL/GenBank/DDBJ databases">
        <title>Genomic-based taxomic classification of the family Erythrobacteraceae.</title>
        <authorList>
            <person name="Xu L."/>
        </authorList>
    </citation>
    <scope>NUCLEOTIDE SEQUENCE [LARGE SCALE GENOMIC DNA]</scope>
    <source>
        <strain evidence="13 14">MCCC 1K01500</strain>
    </source>
</reference>
<dbReference type="AlphaFoldDB" id="A0A6I4SQR8"/>
<dbReference type="EMBL" id="WTYM01000021">
    <property type="protein sequence ID" value="MXO58155.1"/>
    <property type="molecule type" value="Genomic_DNA"/>
</dbReference>
<sequence>MRNIPGAPGKTWAASASALFALGAVPAFAQASDQPDSVAQISATGEALAQSSAEQDSDDSAPTTGHDELGAAAAADAAIGTRQVYTPADFAAFQPRSALDMVQQLPGFSIDGAGNNNRNNNNRGLGQANGNVLLNGLRIVTKAGSITDELARIPASTVIRIEVVEGSTLNIPGLSGRVANVIARSTDGLQGQFEWRPQLAAEYADTRWLEGIASLSGTYGNLGFTVAVEGRPVRNGNAGPNIVTYGNGFVEDRFSLFKAAGDDKRLSGSLRYQTVGGTLINANASYLHRRFHSFEDEMVVGPVGTPPLTDMFRQRNKGHDFEIGGDIDFELGPGRLKLITLDSLQSLNFRTRSVLDPATGAPPIGVMFAQSSEKGERIGRGEYSWSMWSSDWQWSFEGAFNKLDLVGDLSILDAAGAFNPIPFPAGTGGVREDRYESMLSFSHQLAEGLTMQLIAGSEYSWIRQTGSNANSRKFLRPKGSLTLGWTPGPSWTVSARIDRRVGQLNFNDFLAAVNLNDNNQNAGNNDLRPDQSWGGELEVTKDLGAWGSATLRTFMRRFEDYVTIVPTPSGGEARGNIDWARVMGVELTSTLKLDPVGFDGAKFDISASFRDSRFPDPVGTGYLPVQFAQPHNVDVNFRYDVPQSDWALGAGFRDTGNNPYYRVAEYGYDYAIARNLQVLVEHKDVFGLTVQARVSNLLNSPVVLDRWVYLGPRDVAPLAFHENRQRYVGHVVNFTVKGSF</sequence>
<evidence type="ECO:0000256" key="9">
    <source>
        <dbReference type="SAM" id="MobiDB-lite"/>
    </source>
</evidence>